<dbReference type="Proteomes" id="UP000420562">
    <property type="component" value="Unassembled WGS sequence"/>
</dbReference>
<dbReference type="NCBIfam" id="NF033679">
    <property type="entry name" value="DNRLRE_dom"/>
    <property type="match status" value="1"/>
</dbReference>
<dbReference type="Pfam" id="PF00041">
    <property type="entry name" value="fn3"/>
    <property type="match status" value="1"/>
</dbReference>
<reference evidence="2 3" key="1">
    <citation type="submission" date="2019-09" db="EMBL/GenBank/DDBJ databases">
        <title>Geobacter sp. Red96, a novel strain isolated from paddy soil.</title>
        <authorList>
            <person name="Xu Z."/>
            <person name="Masuda Y."/>
            <person name="Itoh H."/>
            <person name="Senoo K."/>
        </authorList>
    </citation>
    <scope>NUCLEOTIDE SEQUENCE [LARGE SCALE GENOMIC DNA]</scope>
    <source>
        <strain evidence="2 3">Red96</strain>
    </source>
</reference>
<evidence type="ECO:0000313" key="2">
    <source>
        <dbReference type="EMBL" id="KAB0666917.1"/>
    </source>
</evidence>
<feature type="domain" description="Fibronectin type-III" evidence="1">
    <location>
        <begin position="1"/>
        <end position="104"/>
    </location>
</feature>
<name>A0A7J4ZUH5_9BACT</name>
<organism evidence="2 3">
    <name type="scientific">Oryzomonas japonica</name>
    <dbReference type="NCBI Taxonomy" id="2603858"/>
    <lineage>
        <taxon>Bacteria</taxon>
        <taxon>Pseudomonadati</taxon>
        <taxon>Thermodesulfobacteriota</taxon>
        <taxon>Desulfuromonadia</taxon>
        <taxon>Geobacterales</taxon>
        <taxon>Geobacteraceae</taxon>
        <taxon>Oryzomonas</taxon>
    </lineage>
</organism>
<evidence type="ECO:0000259" key="1">
    <source>
        <dbReference type="PROSITE" id="PS50853"/>
    </source>
</evidence>
<comment type="caution">
    <text evidence="2">The sequence shown here is derived from an EMBL/GenBank/DDBJ whole genome shotgun (WGS) entry which is preliminary data.</text>
</comment>
<evidence type="ECO:0000313" key="3">
    <source>
        <dbReference type="Proteomes" id="UP000420562"/>
    </source>
</evidence>
<dbReference type="InterPro" id="IPR003961">
    <property type="entry name" value="FN3_dom"/>
</dbReference>
<keyword evidence="3" id="KW-1185">Reference proteome</keyword>
<accession>A0A7J4ZUH5</accession>
<dbReference type="InterPro" id="IPR036116">
    <property type="entry name" value="FN3_sf"/>
</dbReference>
<gene>
    <name evidence="2" type="ORF">F6V25_03415</name>
</gene>
<dbReference type="EMBL" id="VZQZ01000002">
    <property type="protein sequence ID" value="KAB0666917.1"/>
    <property type="molecule type" value="Genomic_DNA"/>
</dbReference>
<dbReference type="AlphaFoldDB" id="A0A7J4ZUH5"/>
<dbReference type="CDD" id="cd00063">
    <property type="entry name" value="FN3"/>
    <property type="match status" value="1"/>
</dbReference>
<sequence>MVLLVAAQATCFASSIVLQWDADTDPSVTGYKVYYQADSATQPFQGTGATQGAAPLDVQSLTSATITGLDPAHAYYFAVAAYNASGVESSYSNVASIPELTPPTVSLSSPTASTTVSGTVSVNASASDNVGVTKVEFYVNGVLKATDTATPYVYSWNTAGLASGSYTLQAKAYDAAGNVGQSGVVSVTVAGSDTTAPTVSVTSPATGSVVSGTVTIAATASDNVGVSSVEFYENGALLYAANTAPYNYSWNTTSIANGSYTLSAKAYDASGNIGQSSNVSVTVNNVVADTTAPTVSSFSIPATATSLTVAISSFTASDNVGVTGYLVTASSTAPSASASGWSSTAPTSFTFSAAGSKTAYAWAKDAAGNVSAAKSGSVTITLPDTTAPTVSITAPAAGVTVGGTVSVTASASDNVGVSKVEFYANNILQSSSSAAPYSFSWNTASVANGSYSLSAKAYDAAGNVGQSANILVTVNNTATSSAGTLTAVFGNANGSNYPNTVEDTFLNINTDVNGSNVALNTYTWPANTPANAILMKWDVSALPANAQIQSATLNLNLISSSGDTSYQIPVSEIINKQPVIAKSTGYTYDGTNPWTASSVPYGGVPLAQSDIAPAADAPLIDQTNGYKSWNVTSIVKDWVANPGNNMGLLLNSSNLATSDSSRTFASSEAVDATQRPQLVVTYTLASDTTAPTVGTFTMPATATSQTVAISSFTASDNVGVTGYLVTESATAPSASATGWSASAPSSFTFSAAGSKTAYAWAKDAAGNVSAAKNSSVVITLPDTTAPTVGTFTMPATATSLTVAISSFTASDNVGVTGYLVTESATAPAASATGWSASAPSSFTFSAAGSKTAYAWAMDAAGNVSAAKSSSVVITLPDTTAPTVGTFTMPATATSQAVAISSFTASDNVGVTGYLVTESATAPSASATGWSSIAPASFTFSAAGSKTAYAWAKDAAGNISAAKSSSVAITLPDTTPPTVTISSPVSGSKVGSRVTIKASASDNVAVTKMQLYIDNVLKATSSSSTINWTWNTNSFSKGTHVILVKAYDAANNSGSLSITVTK</sequence>
<dbReference type="SUPFAM" id="SSF49265">
    <property type="entry name" value="Fibronectin type III"/>
    <property type="match status" value="1"/>
</dbReference>
<dbReference type="Gene3D" id="2.60.120.970">
    <property type="match status" value="1"/>
</dbReference>
<dbReference type="Gene3D" id="2.60.40.10">
    <property type="entry name" value="Immunoglobulins"/>
    <property type="match status" value="5"/>
</dbReference>
<dbReference type="PROSITE" id="PS50853">
    <property type="entry name" value="FN3"/>
    <property type="match status" value="1"/>
</dbReference>
<dbReference type="Pfam" id="PF17957">
    <property type="entry name" value="Big_7"/>
    <property type="match status" value="4"/>
</dbReference>
<protein>
    <submittedName>
        <fullName evidence="2">DNRLRE domain-containing protein</fullName>
    </submittedName>
</protein>
<dbReference type="InterPro" id="IPR013783">
    <property type="entry name" value="Ig-like_fold"/>
</dbReference>
<proteinExistence type="predicted"/>